<organism evidence="1 2">
    <name type="scientific">Paraburkholderia metrosideri</name>
    <dbReference type="NCBI Taxonomy" id="580937"/>
    <lineage>
        <taxon>Bacteria</taxon>
        <taxon>Pseudomonadati</taxon>
        <taxon>Pseudomonadota</taxon>
        <taxon>Betaproteobacteria</taxon>
        <taxon>Burkholderiales</taxon>
        <taxon>Burkholderiaceae</taxon>
        <taxon>Paraburkholderia</taxon>
    </lineage>
</organism>
<dbReference type="SUPFAM" id="SSF53756">
    <property type="entry name" value="UDP-Glycosyltransferase/glycogen phosphorylase"/>
    <property type="match status" value="1"/>
</dbReference>
<dbReference type="Gene3D" id="3.40.50.2000">
    <property type="entry name" value="Glycogen Phosphorylase B"/>
    <property type="match status" value="1"/>
</dbReference>
<keyword evidence="2" id="KW-1185">Reference proteome</keyword>
<gene>
    <name evidence="1" type="ORF">LMG28140_06615</name>
</gene>
<reference evidence="1 2" key="1">
    <citation type="submission" date="2020-10" db="EMBL/GenBank/DDBJ databases">
        <authorList>
            <person name="Peeters C."/>
        </authorList>
    </citation>
    <scope>NUCLEOTIDE SEQUENCE [LARGE SCALE GENOMIC DNA]</scope>
    <source>
        <strain evidence="1 2">LMG 28140</strain>
    </source>
</reference>
<evidence type="ECO:0000313" key="1">
    <source>
        <dbReference type="EMBL" id="CAD6559377.1"/>
    </source>
</evidence>
<proteinExistence type="predicted"/>
<name>A0ABM8P8S1_9BURK</name>
<dbReference type="InterPro" id="IPR002201">
    <property type="entry name" value="Glyco_trans_9"/>
</dbReference>
<evidence type="ECO:0000313" key="2">
    <source>
        <dbReference type="Proteomes" id="UP000598032"/>
    </source>
</evidence>
<dbReference type="Pfam" id="PF01075">
    <property type="entry name" value="Glyco_transf_9"/>
    <property type="match status" value="1"/>
</dbReference>
<comment type="caution">
    <text evidence="1">The sequence shown here is derived from an EMBL/GenBank/DDBJ whole genome shotgun (WGS) entry which is preliminary data.</text>
</comment>
<sequence length="362" mass="40727">MARVRCKVLETMFSVRRAPSLSAIKRSVLMLLSGQQLLIASDAPQKTSKLLWYYDWATIGDAIMDLSQRFLIDPRISIDLCMPHGPIELFVDDDRFRRVSRSLDDCDARYDMVIVQSLTTRTIFKKLQYHPFTPWLSIMAHRKDERFSRIQLAYEQIARVFSTCGPGPVEPALRLPHRPLPSQRFSIAVAVGGGDKRRRYENWAQLIWLISSNWPEHMPAPRFVLIGTGDTALDTVKTVCAQPDCGEVEPHIDLPTITAAAGLIQQSSFFIGADGGLMHIAAALRKPGVAIFCDIKPEWRLHSNSKMRPVFSEHDINAIAPERVAAAVVEYCRELTQTATSALPTPQRAQQNGWSVEATLFE</sequence>
<dbReference type="Proteomes" id="UP000598032">
    <property type="component" value="Unassembled WGS sequence"/>
</dbReference>
<protein>
    <recommendedName>
        <fullName evidence="3">Glycosyltransferase family 9 protein</fullName>
    </recommendedName>
</protein>
<evidence type="ECO:0008006" key="3">
    <source>
        <dbReference type="Google" id="ProtNLM"/>
    </source>
</evidence>
<accession>A0ABM8P8S1</accession>
<dbReference type="EMBL" id="CAJHCP010000024">
    <property type="protein sequence ID" value="CAD6559377.1"/>
    <property type="molecule type" value="Genomic_DNA"/>
</dbReference>